<dbReference type="InterPro" id="IPR001242">
    <property type="entry name" value="Condensation_dom"/>
</dbReference>
<dbReference type="InterPro" id="IPR036736">
    <property type="entry name" value="ACP-like_sf"/>
</dbReference>
<gene>
    <name evidence="5" type="ORF">MBBAR_9c00060</name>
</gene>
<dbReference type="SUPFAM" id="SSF51735">
    <property type="entry name" value="NAD(P)-binding Rossmann-fold domains"/>
    <property type="match status" value="1"/>
</dbReference>
<dbReference type="FunFam" id="3.40.50.980:FF:000001">
    <property type="entry name" value="Non-ribosomal peptide synthetase"/>
    <property type="match status" value="2"/>
</dbReference>
<dbReference type="InterPro" id="IPR036291">
    <property type="entry name" value="NAD(P)-bd_dom_sf"/>
</dbReference>
<dbReference type="Gene3D" id="1.10.1200.10">
    <property type="entry name" value="ACP-like"/>
    <property type="match status" value="1"/>
</dbReference>
<dbReference type="RefSeq" id="WP_080460362.1">
    <property type="nucleotide sequence ID" value="NZ_JXMW01000009.1"/>
</dbReference>
<dbReference type="InterPro" id="IPR010071">
    <property type="entry name" value="AA_adenyl_dom"/>
</dbReference>
<accession>A0A1V6N282</accession>
<keyword evidence="6" id="KW-1185">Reference proteome</keyword>
<dbReference type="GO" id="GO:0047527">
    <property type="term" value="F:2,3-dihydroxybenzoate-serine ligase activity"/>
    <property type="evidence" value="ECO:0007669"/>
    <property type="project" value="TreeGrafter"/>
</dbReference>
<dbReference type="PANTHER" id="PTHR45527">
    <property type="entry name" value="NONRIBOSOMAL PEPTIDE SYNTHETASE"/>
    <property type="match status" value="1"/>
</dbReference>
<dbReference type="GO" id="GO:0005829">
    <property type="term" value="C:cytosol"/>
    <property type="evidence" value="ECO:0007669"/>
    <property type="project" value="TreeGrafter"/>
</dbReference>
<dbReference type="NCBIfam" id="NF003417">
    <property type="entry name" value="PRK04813.1"/>
    <property type="match status" value="2"/>
</dbReference>
<sequence>MQFFNLSNAQKRTIVTEIGESGNDSYVLSFKYEFPIEDEKYVKIALSDIIRKKLNLKIKKDNQMEFFQYFSQLDAEIDNQLFYYYDMSIEKEDEIKEFIYQFTKTGFEEIFDSPLYRFVVLKTRKNIIVLGNVHHILMDGTSINILIKNLKSYVNKLKNNQPYETTPLSYENYVKKEEKYLSTKKSKEDEEYWIDSLKNYSSNYFTLDNLNVSKHEILLEENTINKLKKISRIENDNISPFLLALSILSLYFFKSSKSKDLVWNTPYHGRDFGEDIHNMLGMFVNMMPLRLKYKGELTFKDYVLYVKSVLKKGLTHGKLSFNLYTQKLQKIGINPAMLSMFSIVSNSSDSGVEYIWENEESEFPLHIRVNSSLNDKNGLQSLFLEFNNDCYSHEAIMDILNGIKDLINEIADNPNEECDNFKVFQSKFFKAEQYFKNIAKKSDGETFISPDIQVKKENKKFKEKEISLNMNVINNFSKKMKISPNSLFLTSTLFTLNRFVFNRNILISRTTESNGKLIDYPFGLFMESDKTVKEMLIEVENELIKSEEYKFFPYDKILGDNIVCPDFKYYFENKDYSSKNNYLGNNNEINSDEINSGEINSGEININEINDKINNSSNKAYLFIKSIDDEYRISLYYNSVIYTEKLMETFIKSIEIILKKFINDQNEKIGNISILSDKDTKKENKRQEDFEENIVDEPLLNKAFENTVKNNNDKIALIASDGEFTYDKLNRKANRIANALIKRGVGIEDKIMFMMNRDSNLIATVIGIVKSGATFIPIDPEYPEDRIENILNDSTSKYIVTNENTNKENNDQNNNKYLKNQISINELLKETDERNPNPNINENNLAYIIYTSGSTGIPKGVMLTHKGITNYISNDPQNIPINSIFNKSTKFLSLTTVSFIVFLREIFATMINGVTVVFANEEESINPLRLIALINNTNPDAFGSTPSRMLQYLEIEKIRNIMKNFKVIIVGGEMFPSQLYNTLKNCTDAEIYNSYGPTEITIASHGKLMENENVSEGKTLLNVIDSIRDIDGNPLPPGVVGEVYIGGSGVARGYLNNEKLTEEKFLEFSETSYYKTGDLGKKDEFGELYVSGRVDSQVKVRGLRIEVGEIESVISKNSNINSLVVCVKNVDSEEHLCAYYTSKKEIDISELRTITVDKLPKYMVPSYFIQLENFPMTPNGKIDIKNLPLPEESDYGVEDFVNPENELEESIFNICSDIMGKANFGVTNDLFQIGFTSLSIIKLISKISDDYGVELNLVSIMREGTIRKISQEILKASPSEELILKDDEIYSLTQNQLGVYFDFIKNPNNLIYNMPKCIRLNKNKDRFDLSNTNTNFKDSNLNNISRFSSNLANSADTKYINTKNVDSKYIDTNNIDTKDIDTKNVDSKYIDTNNIDTKDIDTNDSYINALKLKNVILKTIDKHSYMKTHLYLNNGKIYQRKNENLKVDIEIHKGTVDKKIKKNFIKPFDLFKGPLFRFKIYEDDEEVFLLWDCHHIISDGFSTILFLKDLAKLYEGKNVEIEKYTGFDLALEESEIEKTNLYNEAEDYFENRMCDFEGETGLTPDINGKENDGLLKEKSFNLNKNTVETFCKNNSITPNIFFMGVLLFSLSKYSYNKDILISSISNGRSKIKYQKTFAMMVKTLAIVSNIDSEKTVIEFMKILEDEFLNVINYESYPFTKISDKYGIYPDILYAYQAGLVENININGYGMDLEILDIEKPKFKLSFIIEDGFNEDNLNEDIVNENKLNEDILNEDNLNEDMLNEDKNVELVKKDGNETNFYEDQFRIVLKYNNALYSEDLTNGFNKSLSIIIKKFIENPNNYLKNISILSEKEQIDIENEEKNFKLKPVKEQLLNIIFQNIAEENKDKIALIAEDGELSYDELNRKSNRIANALIKLGVKAEDKIMFMLKRDSNLIATILGIIKSGAGFIPIDPEYPDDRIKHVLNDSESKYIITKEDLPNKLNIDDLLKENDERNPNPILNPKNLAYSIYTSGSTGKPKGVILTHENIANYIFPNKENCFVYSLNKMSTRMLSITTVAFDVFLHEVFVTLMNGLTLVFANDEESKNPLELAKLFEKSGADSFSATPSRMLQYLEFDMIKKSISQCKIISLAGENYPLNLHKIIKMYSDAEIYNVYGPTETTISCNTKCVDNEDITVGKPLFNVIESVMDIDGNPLPSGIVGELYVGGAGVARGYWNRKELTDERFIYRNNIRYYRTGDFAKKKDNGEYYILGRMDNQIKLRGLRIEIGEIENVISDYEGIKRVIVLVKKIQSQEHLCAYFISDKPIDVKSLKSHLKNKLTPYMIPSIYVELDEFPQTPNGKIDTKSLPEPLLKEKKYIAAKNKDEKFFADVFANVLGINKVGATDNFFDLGGTSLLATKVMVESVNAGYNISYGDIFTYQTPENIARVLLEKEKTLNQPKESLLQVETEDSLVNNQKRSQTLNKQRNDLNIGDIDNLDSDFNKYSTKRFNDILKKQNLEQFKTQSKQDLGNVLLTGTTGFLGMHLLHEFIKNENGKIYCMLRKGRHTDVEKRLKSLLFYYFDNSYDELFNSKIHVIEGDVTNIDDFKKASSFSIDTVVNSAANVKHYASGTQIEDVNVGGVKNAVKFSKENNCNLVHISTVSVVGESVNNIPPKDIYFEEDMLYIGQNLEHKYINSKFKAETIILDAVLNGEINAKIMRLGNLMAREQDQEFQINFDTNAFINRLKSYSIIKRIPYNMMNLRVDITAIDITAKAIMLLSKAPKEYLVFHPFNNHYIYISDIIAIMNELGLNIKGSNQKEFNEALQETMKDESNAIKISGFIASMNKGENRSFISSKNDYTMEILYHLGFKWPLITNEYLSTFIKYLIDLDFFDY</sequence>
<feature type="domain" description="Carrier" evidence="4">
    <location>
        <begin position="1202"/>
        <end position="1277"/>
    </location>
</feature>
<dbReference type="InterPro" id="IPR020845">
    <property type="entry name" value="AMP-binding_CS"/>
</dbReference>
<dbReference type="InterPro" id="IPR013120">
    <property type="entry name" value="FAR_NAD-bd"/>
</dbReference>
<dbReference type="Pfam" id="PF00668">
    <property type="entry name" value="Condensation"/>
    <property type="match status" value="2"/>
</dbReference>
<feature type="domain" description="Carrier" evidence="4">
    <location>
        <begin position="2340"/>
        <end position="2414"/>
    </location>
</feature>
<dbReference type="Gene3D" id="3.40.50.12780">
    <property type="entry name" value="N-terminal domain of ligase-like"/>
    <property type="match status" value="2"/>
</dbReference>
<dbReference type="Gene3D" id="3.30.559.30">
    <property type="entry name" value="Nonribosomal peptide synthetase, condensation domain"/>
    <property type="match status" value="3"/>
</dbReference>
<dbReference type="EMBL" id="JXMW01000009">
    <property type="protein sequence ID" value="OQD58775.1"/>
    <property type="molecule type" value="Genomic_DNA"/>
</dbReference>
<evidence type="ECO:0000259" key="4">
    <source>
        <dbReference type="PROSITE" id="PS50075"/>
    </source>
</evidence>
<organism evidence="5 6">
    <name type="scientific">Methanobrevibacter arboriphilus JCM 13429 = DSM 1125</name>
    <dbReference type="NCBI Taxonomy" id="1300164"/>
    <lineage>
        <taxon>Archaea</taxon>
        <taxon>Methanobacteriati</taxon>
        <taxon>Methanobacteriota</taxon>
        <taxon>Methanomada group</taxon>
        <taxon>Methanobacteria</taxon>
        <taxon>Methanobacteriales</taxon>
        <taxon>Methanobacteriaceae</taxon>
        <taxon>Methanobrevibacter</taxon>
    </lineage>
</organism>
<evidence type="ECO:0000256" key="3">
    <source>
        <dbReference type="ARBA" id="ARBA00022598"/>
    </source>
</evidence>
<dbReference type="GO" id="GO:0031177">
    <property type="term" value="F:phosphopantetheine binding"/>
    <property type="evidence" value="ECO:0007669"/>
    <property type="project" value="TreeGrafter"/>
</dbReference>
<dbReference type="InterPro" id="IPR042099">
    <property type="entry name" value="ANL_N_sf"/>
</dbReference>
<dbReference type="SUPFAM" id="SSF47336">
    <property type="entry name" value="ACP-like"/>
    <property type="match status" value="2"/>
</dbReference>
<dbReference type="Gene3D" id="3.40.50.720">
    <property type="entry name" value="NAD(P)-binding Rossmann-like Domain"/>
    <property type="match status" value="1"/>
</dbReference>
<evidence type="ECO:0000313" key="5">
    <source>
        <dbReference type="EMBL" id="OQD58775.1"/>
    </source>
</evidence>
<dbReference type="Gene3D" id="3.40.50.1820">
    <property type="entry name" value="alpha/beta hydrolase"/>
    <property type="match status" value="1"/>
</dbReference>
<dbReference type="InterPro" id="IPR009081">
    <property type="entry name" value="PP-bd_ACP"/>
</dbReference>
<dbReference type="PANTHER" id="PTHR45527:SF1">
    <property type="entry name" value="FATTY ACID SYNTHASE"/>
    <property type="match status" value="1"/>
</dbReference>
<name>A0A1V6N282_METAZ</name>
<keyword evidence="3" id="KW-0436">Ligase</keyword>
<comment type="caution">
    <text evidence="5">The sequence shown here is derived from an EMBL/GenBank/DDBJ whole genome shotgun (WGS) entry which is preliminary data.</text>
</comment>
<dbReference type="Pfam" id="PF00550">
    <property type="entry name" value="PP-binding"/>
    <property type="match status" value="2"/>
</dbReference>
<dbReference type="PROSITE" id="PS50075">
    <property type="entry name" value="CARRIER"/>
    <property type="match status" value="2"/>
</dbReference>
<evidence type="ECO:0000256" key="1">
    <source>
        <dbReference type="ARBA" id="ARBA00022450"/>
    </source>
</evidence>
<dbReference type="GO" id="GO:0009366">
    <property type="term" value="C:enterobactin synthetase complex"/>
    <property type="evidence" value="ECO:0007669"/>
    <property type="project" value="TreeGrafter"/>
</dbReference>
<dbReference type="InterPro" id="IPR045851">
    <property type="entry name" value="AMP-bd_C_sf"/>
</dbReference>
<dbReference type="NCBIfam" id="TIGR01733">
    <property type="entry name" value="AA-adenyl-dom"/>
    <property type="match status" value="2"/>
</dbReference>
<proteinExistence type="predicted"/>
<dbReference type="InterPro" id="IPR029058">
    <property type="entry name" value="AB_hydrolase_fold"/>
</dbReference>
<dbReference type="Pfam" id="PF00501">
    <property type="entry name" value="AMP-binding"/>
    <property type="match status" value="2"/>
</dbReference>
<dbReference type="OrthoDB" id="193284at2157"/>
<reference evidence="5 6" key="1">
    <citation type="submission" date="2014-12" db="EMBL/GenBank/DDBJ databases">
        <title>Genome sequence of Methanobrevibacter arboriphilicus DH1, DSM1125.</title>
        <authorList>
            <person name="Poehlein A."/>
            <person name="Thauer R.K."/>
            <person name="Seedorf H."/>
            <person name="Daniel R."/>
        </authorList>
    </citation>
    <scope>NUCLEOTIDE SEQUENCE [LARGE SCALE GENOMIC DNA]</scope>
    <source>
        <strain evidence="5 6">DH1</strain>
    </source>
</reference>
<dbReference type="SUPFAM" id="SSF56801">
    <property type="entry name" value="Acetyl-CoA synthetase-like"/>
    <property type="match status" value="2"/>
</dbReference>
<evidence type="ECO:0000256" key="2">
    <source>
        <dbReference type="ARBA" id="ARBA00022553"/>
    </source>
</evidence>
<dbReference type="Gene3D" id="3.30.559.10">
    <property type="entry name" value="Chloramphenicol acetyltransferase-like domain"/>
    <property type="match status" value="2"/>
</dbReference>
<dbReference type="InterPro" id="IPR023213">
    <property type="entry name" value="CAT-like_dom_sf"/>
</dbReference>
<dbReference type="Pfam" id="PF07993">
    <property type="entry name" value="NAD_binding_4"/>
    <property type="match status" value="1"/>
</dbReference>
<protein>
    <submittedName>
        <fullName evidence="5">Non-ribosomal peptide synthetase</fullName>
    </submittedName>
</protein>
<keyword evidence="2" id="KW-0597">Phosphoprotein</keyword>
<evidence type="ECO:0000313" key="6">
    <source>
        <dbReference type="Proteomes" id="UP000191661"/>
    </source>
</evidence>
<keyword evidence="1" id="KW-0596">Phosphopantetheine</keyword>
<dbReference type="CDD" id="cd05930">
    <property type="entry name" value="A_NRPS"/>
    <property type="match status" value="2"/>
</dbReference>
<dbReference type="SUPFAM" id="SSF52777">
    <property type="entry name" value="CoA-dependent acyltransferases"/>
    <property type="match status" value="4"/>
</dbReference>
<dbReference type="InterPro" id="IPR000873">
    <property type="entry name" value="AMP-dep_synth/lig_dom"/>
</dbReference>
<dbReference type="Proteomes" id="UP000191661">
    <property type="component" value="Unassembled WGS sequence"/>
</dbReference>
<dbReference type="GO" id="GO:0009239">
    <property type="term" value="P:enterobactin biosynthetic process"/>
    <property type="evidence" value="ECO:0007669"/>
    <property type="project" value="TreeGrafter"/>
</dbReference>
<dbReference type="PROSITE" id="PS00455">
    <property type="entry name" value="AMP_BINDING"/>
    <property type="match status" value="1"/>
</dbReference>
<dbReference type="GO" id="GO:0043041">
    <property type="term" value="P:amino acid activation for nonribosomal peptide biosynthetic process"/>
    <property type="evidence" value="ECO:0007669"/>
    <property type="project" value="TreeGrafter"/>
</dbReference>
<dbReference type="Gene3D" id="3.30.300.30">
    <property type="match status" value="2"/>
</dbReference>